<proteinExistence type="predicted"/>
<comment type="caution">
    <text evidence="1">The sequence shown here is derived from an EMBL/GenBank/DDBJ whole genome shotgun (WGS) entry which is preliminary data.</text>
</comment>
<evidence type="ECO:0000313" key="1">
    <source>
        <dbReference type="EMBL" id="GEU73513.1"/>
    </source>
</evidence>
<dbReference type="EMBL" id="BKCJ010006703">
    <property type="protein sequence ID" value="GEU73513.1"/>
    <property type="molecule type" value="Genomic_DNA"/>
</dbReference>
<sequence length="194" mass="22844">MPNSEIFFFHKITLPITSSLIAPHFNEEGADQSEQIKELHQSVQEQIIQHNEKYKEHANKCRKQILYREGDLFWIHLRKERFTIGRFDLSSYKGDSDDETGSGSSLFQEGEDDADAVNEMELDVNMLLERCRTCHIAKTHSSNTGLYTPLSVPVALWDDFSWILFWVCLVLSKLKTRLWYLLIDFRRWLILYLI</sequence>
<dbReference type="AlphaFoldDB" id="A0A6L2MHT4"/>
<organism evidence="1">
    <name type="scientific">Tanacetum cinerariifolium</name>
    <name type="common">Dalmatian daisy</name>
    <name type="synonym">Chrysanthemum cinerariifolium</name>
    <dbReference type="NCBI Taxonomy" id="118510"/>
    <lineage>
        <taxon>Eukaryota</taxon>
        <taxon>Viridiplantae</taxon>
        <taxon>Streptophyta</taxon>
        <taxon>Embryophyta</taxon>
        <taxon>Tracheophyta</taxon>
        <taxon>Spermatophyta</taxon>
        <taxon>Magnoliopsida</taxon>
        <taxon>eudicotyledons</taxon>
        <taxon>Gunneridae</taxon>
        <taxon>Pentapetalae</taxon>
        <taxon>asterids</taxon>
        <taxon>campanulids</taxon>
        <taxon>Asterales</taxon>
        <taxon>Asteraceae</taxon>
        <taxon>Asteroideae</taxon>
        <taxon>Anthemideae</taxon>
        <taxon>Anthemidinae</taxon>
        <taxon>Tanacetum</taxon>
    </lineage>
</organism>
<name>A0A6L2MHT4_TANCI</name>
<accession>A0A6L2MHT4</accession>
<reference evidence="1" key="1">
    <citation type="journal article" date="2019" name="Sci. Rep.">
        <title>Draft genome of Tanacetum cinerariifolium, the natural source of mosquito coil.</title>
        <authorList>
            <person name="Yamashiro T."/>
            <person name="Shiraishi A."/>
            <person name="Satake H."/>
            <person name="Nakayama K."/>
        </authorList>
    </citation>
    <scope>NUCLEOTIDE SEQUENCE</scope>
</reference>
<protein>
    <submittedName>
        <fullName evidence="1">Uncharacterized protein</fullName>
    </submittedName>
</protein>
<gene>
    <name evidence="1" type="ORF">Tci_045491</name>
</gene>